<sequence length="16" mass="1897">TRKRRPQPDIHVGSYS</sequence>
<accession>A0A8A1M3W9</accession>
<organism evidence="1 2">
    <name type="scientific">Ajellomyces capsulatus</name>
    <name type="common">Darling's disease fungus</name>
    <name type="synonym">Histoplasma capsulatum</name>
    <dbReference type="NCBI Taxonomy" id="5037"/>
    <lineage>
        <taxon>Eukaryota</taxon>
        <taxon>Fungi</taxon>
        <taxon>Dikarya</taxon>
        <taxon>Ascomycota</taxon>
        <taxon>Pezizomycotina</taxon>
        <taxon>Eurotiomycetes</taxon>
        <taxon>Eurotiomycetidae</taxon>
        <taxon>Onygenales</taxon>
        <taxon>Ajellomycetaceae</taxon>
        <taxon>Histoplasma</taxon>
    </lineage>
</organism>
<proteinExistence type="predicted"/>
<protein>
    <submittedName>
        <fullName evidence="1">Nucleoside transporter</fullName>
    </submittedName>
</protein>
<feature type="non-terminal residue" evidence="1">
    <location>
        <position position="1"/>
    </location>
</feature>
<reference evidence="1" key="1">
    <citation type="submission" date="2021-01" db="EMBL/GenBank/DDBJ databases">
        <title>Chromosome-level genome assembly of a human fungal pathogen reveals clustering of transcriptionally co-regulated genes.</title>
        <authorList>
            <person name="Voorhies M."/>
            <person name="Cohen S."/>
            <person name="Shea T.P."/>
            <person name="Petrus S."/>
            <person name="Munoz J.F."/>
            <person name="Poplawski S."/>
            <person name="Goldman W.E."/>
            <person name="Michael T."/>
            <person name="Cuomo C.A."/>
            <person name="Sil A."/>
            <person name="Beyhan S."/>
        </authorList>
    </citation>
    <scope>NUCLEOTIDE SEQUENCE</scope>
    <source>
        <strain evidence="1">WU24</strain>
    </source>
</reference>
<dbReference type="Proteomes" id="UP000663671">
    <property type="component" value="Chromosome 2"/>
</dbReference>
<evidence type="ECO:0000313" key="1">
    <source>
        <dbReference type="EMBL" id="QSS59142.1"/>
    </source>
</evidence>
<gene>
    <name evidence="1" type="ORF">I7I51_08574</name>
</gene>
<name>A0A8A1M3W9_AJECA</name>
<dbReference type="VEuPathDB" id="FungiDB:I7I51_08574"/>
<dbReference type="AlphaFoldDB" id="A0A8A1M3W9"/>
<evidence type="ECO:0000313" key="2">
    <source>
        <dbReference type="Proteomes" id="UP000663671"/>
    </source>
</evidence>
<dbReference type="EMBL" id="CP069109">
    <property type="protein sequence ID" value="QSS59142.1"/>
    <property type="molecule type" value="Genomic_DNA"/>
</dbReference>